<dbReference type="InterPro" id="IPR004821">
    <property type="entry name" value="Cyt_trans-like"/>
</dbReference>
<dbReference type="PANTHER" id="PTHR40599">
    <property type="entry name" value="[CITRATE [PRO-3S]-LYASE] LIGASE"/>
    <property type="match status" value="1"/>
</dbReference>
<organism evidence="10 11">
    <name type="scientific">Muribacter muris</name>
    <dbReference type="NCBI Taxonomy" id="67855"/>
    <lineage>
        <taxon>Bacteria</taxon>
        <taxon>Pseudomonadati</taxon>
        <taxon>Pseudomonadota</taxon>
        <taxon>Gammaproteobacteria</taxon>
        <taxon>Pasteurellales</taxon>
        <taxon>Pasteurellaceae</taxon>
        <taxon>Muribacter</taxon>
    </lineage>
</organism>
<keyword evidence="2 8" id="KW-0547">Nucleotide-binding</keyword>
<dbReference type="RefSeq" id="WP_135055089.1">
    <property type="nucleotide sequence ID" value="NZ_JADGLC010000006.1"/>
</dbReference>
<reference evidence="10 11" key="1">
    <citation type="submission" date="2019-03" db="EMBL/GenBank/DDBJ databases">
        <title>Diversity of the mouse oral microbiome.</title>
        <authorList>
            <person name="Joseph S."/>
            <person name="Aduse-Opoku J."/>
            <person name="Curtis M."/>
            <person name="Wade W."/>
            <person name="Hashim A."/>
        </authorList>
    </citation>
    <scope>NUCLEOTIDE SEQUENCE [LARGE SCALE GENOMIC DNA]</scope>
    <source>
        <strain evidence="10 11">WT12</strain>
    </source>
</reference>
<comment type="caution">
    <text evidence="10">The sequence shown here is derived from an EMBL/GenBank/DDBJ whole genome shotgun (WGS) entry which is preliminary data.</text>
</comment>
<proteinExistence type="predicted"/>
<dbReference type="Gene3D" id="3.40.630.30">
    <property type="match status" value="1"/>
</dbReference>
<dbReference type="InterPro" id="IPR005216">
    <property type="entry name" value="Citrate_lyase_ligase"/>
</dbReference>
<sequence length="364" mass="41452">MYFERIFAHNRTHLTAIEAFLSENQLSLDTQIEVFVVAYNHQDQIIACGGLAGNIIKCVAIAPACRGEGVALTLATELINLAYELERPNLFIYTKPEYEALFKACGFYTIADARPNVVLLENSANRLKKQCEKWRAMAVKGEKIGAIVMNANPFTLGHRYLIEQALAQCDHLHLFVVGENASQLSYQDRFDLVKQGISDLSRITLHQGSDYIISRATFPHYFLKDKGLADDLYLELDLKIFRQYIAPALNITHRFVGTEPLCQVTAAYNHKMHQWLDSSKLASPKIQVVELARKQYQDQPISASKVRKLWGEQNWSELAHYVLESTFRYLEQNAPSLASKGYQMQKFCPRLREMAARSGHHLPQ</sequence>
<dbReference type="SUPFAM" id="SSF52374">
    <property type="entry name" value="Nucleotidylyl transferase"/>
    <property type="match status" value="1"/>
</dbReference>
<evidence type="ECO:0000256" key="8">
    <source>
        <dbReference type="PIRNR" id="PIRNR005751"/>
    </source>
</evidence>
<evidence type="ECO:0000256" key="3">
    <source>
        <dbReference type="ARBA" id="ARBA00022840"/>
    </source>
</evidence>
<keyword evidence="3 8" id="KW-0067">ATP-binding</keyword>
<dbReference type="PANTHER" id="PTHR40599:SF2">
    <property type="entry name" value="[CITRATE [PRO-3S]-LYASE] LIGASE"/>
    <property type="match status" value="1"/>
</dbReference>
<gene>
    <name evidence="10" type="primary">citC</name>
    <name evidence="10" type="ORF">E4T80_03745</name>
</gene>
<name>A0A4Y9K5N4_9PAST</name>
<protein>
    <recommendedName>
        <fullName evidence="7 8">[Citrate [pro-3S]-lyase] ligase</fullName>
        <ecNumber evidence="6 8">6.2.1.22</ecNumber>
    </recommendedName>
</protein>
<dbReference type="NCBIfam" id="TIGR00125">
    <property type="entry name" value="cyt_tran_rel"/>
    <property type="match status" value="1"/>
</dbReference>
<dbReference type="PIRSF" id="PIRSF005751">
    <property type="entry name" value="Acet_citr_lig"/>
    <property type="match status" value="1"/>
</dbReference>
<keyword evidence="1 8" id="KW-0436">Ligase</keyword>
<evidence type="ECO:0000259" key="9">
    <source>
        <dbReference type="PROSITE" id="PS51186"/>
    </source>
</evidence>
<dbReference type="InterPro" id="IPR013166">
    <property type="entry name" value="Citrate_lyase_ligase_C"/>
</dbReference>
<dbReference type="AlphaFoldDB" id="A0A4Y9K5N4"/>
<dbReference type="Gene3D" id="3.40.50.620">
    <property type="entry name" value="HUPs"/>
    <property type="match status" value="1"/>
</dbReference>
<comment type="function">
    <text evidence="5 8">Acetylation of prosthetic group (2-(5''-phosphoribosyl)-3'-dephosphocoenzyme-A) of the gamma subunit of citrate lyase.</text>
</comment>
<dbReference type="OrthoDB" id="9779753at2"/>
<evidence type="ECO:0000256" key="6">
    <source>
        <dbReference type="ARBA" id="ARBA00066591"/>
    </source>
</evidence>
<dbReference type="GO" id="GO:0008771">
    <property type="term" value="F:[citrate (pro-3S)-lyase] ligase activity"/>
    <property type="evidence" value="ECO:0007669"/>
    <property type="project" value="UniProtKB-EC"/>
</dbReference>
<evidence type="ECO:0000256" key="2">
    <source>
        <dbReference type="ARBA" id="ARBA00022741"/>
    </source>
</evidence>
<dbReference type="SUPFAM" id="SSF55729">
    <property type="entry name" value="Acyl-CoA N-acyltransferases (Nat)"/>
    <property type="match status" value="1"/>
</dbReference>
<dbReference type="EMBL" id="SPPA01000006">
    <property type="protein sequence ID" value="TFV11955.1"/>
    <property type="molecule type" value="Genomic_DNA"/>
</dbReference>
<dbReference type="InterPro" id="IPR016181">
    <property type="entry name" value="Acyl_CoA_acyltransferase"/>
</dbReference>
<dbReference type="CDD" id="cd02169">
    <property type="entry name" value="Citrate_lyase_ligase"/>
    <property type="match status" value="1"/>
</dbReference>
<evidence type="ECO:0000313" key="10">
    <source>
        <dbReference type="EMBL" id="TFV11955.1"/>
    </source>
</evidence>
<evidence type="ECO:0000256" key="4">
    <source>
        <dbReference type="ARBA" id="ARBA00051405"/>
    </source>
</evidence>
<dbReference type="NCBIfam" id="TIGR00124">
    <property type="entry name" value="cit_ly_ligase"/>
    <property type="match status" value="1"/>
</dbReference>
<evidence type="ECO:0000256" key="7">
    <source>
        <dbReference type="ARBA" id="ARBA00068968"/>
    </source>
</evidence>
<evidence type="ECO:0000313" key="11">
    <source>
        <dbReference type="Proteomes" id="UP000297396"/>
    </source>
</evidence>
<keyword evidence="10" id="KW-0456">Lyase</keyword>
<comment type="catalytic activity">
    <reaction evidence="4 8">
        <text>holo-[citrate lyase ACP] + acetate + ATP = acetyl-[citrate lyase ACP] + AMP + diphosphate</text>
        <dbReference type="Rhea" id="RHEA:23788"/>
        <dbReference type="Rhea" id="RHEA-COMP:10158"/>
        <dbReference type="Rhea" id="RHEA-COMP:13710"/>
        <dbReference type="ChEBI" id="CHEBI:30089"/>
        <dbReference type="ChEBI" id="CHEBI:30616"/>
        <dbReference type="ChEBI" id="CHEBI:33019"/>
        <dbReference type="ChEBI" id="CHEBI:82683"/>
        <dbReference type="ChEBI" id="CHEBI:137976"/>
        <dbReference type="ChEBI" id="CHEBI:456215"/>
        <dbReference type="EC" id="6.2.1.22"/>
    </reaction>
</comment>
<accession>A0A4Y9K5N4</accession>
<feature type="domain" description="N-acetyltransferase" evidence="9">
    <location>
        <begin position="1"/>
        <end position="132"/>
    </location>
</feature>
<dbReference type="SMART" id="SM00764">
    <property type="entry name" value="Citrate_ly_lig"/>
    <property type="match status" value="1"/>
</dbReference>
<dbReference type="EC" id="6.2.1.22" evidence="6 8"/>
<dbReference type="InterPro" id="IPR014729">
    <property type="entry name" value="Rossmann-like_a/b/a_fold"/>
</dbReference>
<evidence type="ECO:0000256" key="1">
    <source>
        <dbReference type="ARBA" id="ARBA00022598"/>
    </source>
</evidence>
<dbReference type="PROSITE" id="PS51186">
    <property type="entry name" value="GNAT"/>
    <property type="match status" value="1"/>
</dbReference>
<dbReference type="FunFam" id="3.40.50.620:FF:000071">
    <property type="entry name" value="[Citrate [pro-3S]-lyase] ligase"/>
    <property type="match status" value="1"/>
</dbReference>
<dbReference type="Proteomes" id="UP000297396">
    <property type="component" value="Unassembled WGS sequence"/>
</dbReference>
<dbReference type="Pfam" id="PF08218">
    <property type="entry name" value="Citrate_ly_lig"/>
    <property type="match status" value="1"/>
</dbReference>
<dbReference type="InterPro" id="IPR000182">
    <property type="entry name" value="GNAT_dom"/>
</dbReference>
<dbReference type="GO" id="GO:0005524">
    <property type="term" value="F:ATP binding"/>
    <property type="evidence" value="ECO:0007669"/>
    <property type="project" value="UniProtKB-UniRule"/>
</dbReference>
<dbReference type="GO" id="GO:0016829">
    <property type="term" value="F:lyase activity"/>
    <property type="evidence" value="ECO:0007669"/>
    <property type="project" value="UniProtKB-KW"/>
</dbReference>
<evidence type="ECO:0000256" key="5">
    <source>
        <dbReference type="ARBA" id="ARBA00058086"/>
    </source>
</evidence>
<dbReference type="GO" id="GO:0016747">
    <property type="term" value="F:acyltransferase activity, transferring groups other than amino-acyl groups"/>
    <property type="evidence" value="ECO:0007669"/>
    <property type="project" value="InterPro"/>
</dbReference>